<dbReference type="PANTHER" id="PTHR40111">
    <property type="entry name" value="CEPHALOSPORIN-C DEACETYLASE"/>
    <property type="match status" value="1"/>
</dbReference>
<gene>
    <name evidence="5" type="ORF">GAN75_21960</name>
    <name evidence="4" type="ORF">GAO51_14710</name>
</gene>
<evidence type="ECO:0000313" key="6">
    <source>
        <dbReference type="Proteomes" id="UP000436825"/>
    </source>
</evidence>
<dbReference type="Gene3D" id="3.40.50.1820">
    <property type="entry name" value="alpha/beta hydrolase"/>
    <property type="match status" value="1"/>
</dbReference>
<dbReference type="PANTHER" id="PTHR40111:SF1">
    <property type="entry name" value="CEPHALOSPORIN-C DEACETYLASE"/>
    <property type="match status" value="1"/>
</dbReference>
<feature type="chain" id="PRO_5040568220" evidence="2">
    <location>
        <begin position="38"/>
        <end position="452"/>
    </location>
</feature>
<feature type="active site" description="Nucleophile" evidence="1">
    <location>
        <position position="321"/>
    </location>
</feature>
<dbReference type="Proteomes" id="UP000436825">
    <property type="component" value="Unassembled WGS sequence"/>
</dbReference>
<sequence length="452" mass="51528">MENRMRKRMTVILNSKMNMRRFYVSAALLLTTLLAVAENNPYRSDVFWVTVPDHADWLYKTGEQANVEVQFYKYGIPGDNIAINFEIGGEMMPADTKGTIIMRKGKATIPVGTMKKPGFRDCRLTTTVDGKKYSHHVKVGFSPEKLRPYTTMPADFQQFWENEKAELAKFPLTYTKEHVKKYSTDQIDCYLIKLQVNQRGQSIYGYLFYPKKEGKYPVVLCPPGAGIKTIKEPLRHKYYAEQGCIRFEIEIHGLNPEMSEEEFKEISAAFNGRENGYLSNGLDSRDNYYMKRVYLACVRSIDLLTSLPEWDGKNVIVQGGSQGGALALVTAGLDQRVTACVANHPALSDMAGYKAGRAGGYPHFFRNTVDMDTPEKIRTMAYYDVVNFAQLIRADTYMTWGFNDDVCPPTTSYIVYNVLNCPKEALITPINEHWTSSDTEYGHLLWIKKHLK</sequence>
<dbReference type="EMBL" id="WCSY01000013">
    <property type="protein sequence ID" value="KAB4311120.1"/>
    <property type="molecule type" value="Genomic_DNA"/>
</dbReference>
<comment type="caution">
    <text evidence="4">The sequence shown here is derived from an EMBL/GenBank/DDBJ whole genome shotgun (WGS) entry which is preliminary data.</text>
</comment>
<name>A0A139L083_BACT4</name>
<evidence type="ECO:0000313" key="4">
    <source>
        <dbReference type="EMBL" id="KAB4311120.1"/>
    </source>
</evidence>
<dbReference type="InterPro" id="IPR039069">
    <property type="entry name" value="CE7"/>
</dbReference>
<organism evidence="4 7">
    <name type="scientific">Bacteroides thetaiotaomicron</name>
    <dbReference type="NCBI Taxonomy" id="818"/>
    <lineage>
        <taxon>Bacteria</taxon>
        <taxon>Pseudomonadati</taxon>
        <taxon>Bacteroidota</taxon>
        <taxon>Bacteroidia</taxon>
        <taxon>Bacteroidales</taxon>
        <taxon>Bacteroidaceae</taxon>
        <taxon>Bacteroides</taxon>
    </lineage>
</organism>
<evidence type="ECO:0000256" key="2">
    <source>
        <dbReference type="SAM" id="SignalP"/>
    </source>
</evidence>
<evidence type="ECO:0000259" key="3">
    <source>
        <dbReference type="Pfam" id="PF05448"/>
    </source>
</evidence>
<evidence type="ECO:0000256" key="1">
    <source>
        <dbReference type="PIRSR" id="PIRSR639069-1"/>
    </source>
</evidence>
<dbReference type="Pfam" id="PF05448">
    <property type="entry name" value="AXE1"/>
    <property type="match status" value="1"/>
</dbReference>
<evidence type="ECO:0000313" key="7">
    <source>
        <dbReference type="Proteomes" id="UP000440614"/>
    </source>
</evidence>
<feature type="domain" description="Acetyl xylan esterase" evidence="3">
    <location>
        <begin position="146"/>
        <end position="435"/>
    </location>
</feature>
<feature type="signal peptide" evidence="2">
    <location>
        <begin position="1"/>
        <end position="37"/>
    </location>
</feature>
<dbReference type="SUPFAM" id="SSF53474">
    <property type="entry name" value="alpha/beta-Hydrolases"/>
    <property type="match status" value="1"/>
</dbReference>
<dbReference type="GO" id="GO:0052689">
    <property type="term" value="F:carboxylic ester hydrolase activity"/>
    <property type="evidence" value="ECO:0007669"/>
    <property type="project" value="TreeGrafter"/>
</dbReference>
<accession>A0A139L083</accession>
<dbReference type="EMBL" id="WCRW01000019">
    <property type="protein sequence ID" value="KAB4451849.1"/>
    <property type="molecule type" value="Genomic_DNA"/>
</dbReference>
<dbReference type="AlphaFoldDB" id="A0A139L083"/>
<feature type="active site" description="Charge relay system" evidence="1">
    <location>
        <position position="433"/>
    </location>
</feature>
<protein>
    <submittedName>
        <fullName evidence="4">Acetylxylan esterase</fullName>
    </submittedName>
</protein>
<dbReference type="InterPro" id="IPR029058">
    <property type="entry name" value="AB_hydrolase_fold"/>
</dbReference>
<evidence type="ECO:0000313" key="5">
    <source>
        <dbReference type="EMBL" id="KAB4451849.1"/>
    </source>
</evidence>
<dbReference type="Proteomes" id="UP000440614">
    <property type="component" value="Unassembled WGS sequence"/>
</dbReference>
<reference evidence="6 7" key="1">
    <citation type="journal article" date="2019" name="Nat. Med.">
        <title>A library of human gut bacterial isolates paired with longitudinal multiomics data enables mechanistic microbiome research.</title>
        <authorList>
            <person name="Poyet M."/>
            <person name="Groussin M."/>
            <person name="Gibbons S.M."/>
            <person name="Avila-Pacheco J."/>
            <person name="Jiang X."/>
            <person name="Kearney S.M."/>
            <person name="Perrotta A.R."/>
            <person name="Berdy B."/>
            <person name="Zhao S."/>
            <person name="Lieberman T.D."/>
            <person name="Swanson P.K."/>
            <person name="Smith M."/>
            <person name="Roesemann S."/>
            <person name="Alexander J.E."/>
            <person name="Rich S.A."/>
            <person name="Livny J."/>
            <person name="Vlamakis H."/>
            <person name="Clish C."/>
            <person name="Bullock K."/>
            <person name="Deik A."/>
            <person name="Scott J."/>
            <person name="Pierce K.A."/>
            <person name="Xavier R.J."/>
            <person name="Alm E.J."/>
        </authorList>
    </citation>
    <scope>NUCLEOTIDE SEQUENCE [LARGE SCALE GENOMIC DNA]</scope>
    <source>
        <strain evidence="5 6">BIOML-A160</strain>
        <strain evidence="4 7">BIOML-A188</strain>
    </source>
</reference>
<keyword evidence="2" id="KW-0732">Signal</keyword>
<dbReference type="GO" id="GO:0005976">
    <property type="term" value="P:polysaccharide metabolic process"/>
    <property type="evidence" value="ECO:0007669"/>
    <property type="project" value="TreeGrafter"/>
</dbReference>
<feature type="active site" description="Charge relay system" evidence="1">
    <location>
        <position position="404"/>
    </location>
</feature>
<dbReference type="InterPro" id="IPR008391">
    <property type="entry name" value="AXE1_dom"/>
</dbReference>
<proteinExistence type="predicted"/>